<sequence length="114" mass="13240">MGKNYDFRHHSAANGAGGVRLFLNKWFRGRADDLCEALIALIKGRQLTLFNILMQGKHCYSQAWWRRICCNEGHSYQNLRISTARDETESLKAFFERTSGDNEIELQDKCIQVR</sequence>
<protein>
    <recommendedName>
        <fullName evidence="3">LAGLIDADG homing endonuclease</fullName>
    </recommendedName>
</protein>
<accession>A0AAV4RP37</accession>
<reference evidence="1 2" key="1">
    <citation type="submission" date="2021-06" db="EMBL/GenBank/DDBJ databases">
        <title>Caerostris darwini draft genome.</title>
        <authorList>
            <person name="Kono N."/>
            <person name="Arakawa K."/>
        </authorList>
    </citation>
    <scope>NUCLEOTIDE SEQUENCE [LARGE SCALE GENOMIC DNA]</scope>
</reference>
<evidence type="ECO:0008006" key="3">
    <source>
        <dbReference type="Google" id="ProtNLM"/>
    </source>
</evidence>
<evidence type="ECO:0000313" key="2">
    <source>
        <dbReference type="Proteomes" id="UP001054837"/>
    </source>
</evidence>
<comment type="caution">
    <text evidence="1">The sequence shown here is derived from an EMBL/GenBank/DDBJ whole genome shotgun (WGS) entry which is preliminary data.</text>
</comment>
<gene>
    <name evidence="1" type="ORF">CDAR_525341</name>
</gene>
<dbReference type="Proteomes" id="UP001054837">
    <property type="component" value="Unassembled WGS sequence"/>
</dbReference>
<keyword evidence="2" id="KW-1185">Reference proteome</keyword>
<organism evidence="1 2">
    <name type="scientific">Caerostris darwini</name>
    <dbReference type="NCBI Taxonomy" id="1538125"/>
    <lineage>
        <taxon>Eukaryota</taxon>
        <taxon>Metazoa</taxon>
        <taxon>Ecdysozoa</taxon>
        <taxon>Arthropoda</taxon>
        <taxon>Chelicerata</taxon>
        <taxon>Arachnida</taxon>
        <taxon>Araneae</taxon>
        <taxon>Araneomorphae</taxon>
        <taxon>Entelegynae</taxon>
        <taxon>Araneoidea</taxon>
        <taxon>Araneidae</taxon>
        <taxon>Caerostris</taxon>
    </lineage>
</organism>
<proteinExistence type="predicted"/>
<evidence type="ECO:0000313" key="1">
    <source>
        <dbReference type="EMBL" id="GIY21867.1"/>
    </source>
</evidence>
<dbReference type="EMBL" id="BPLQ01006355">
    <property type="protein sequence ID" value="GIY21867.1"/>
    <property type="molecule type" value="Genomic_DNA"/>
</dbReference>
<dbReference type="AlphaFoldDB" id="A0AAV4RP37"/>
<name>A0AAV4RP37_9ARAC</name>